<comment type="similarity">
    <text evidence="1">Belongs to the helicase family. UvrD subfamily.</text>
</comment>
<dbReference type="PANTHER" id="PTHR11070">
    <property type="entry name" value="UVRD / RECB / PCRA DNA HELICASE FAMILY MEMBER"/>
    <property type="match status" value="1"/>
</dbReference>
<protein>
    <recommendedName>
        <fullName evidence="9">DNA 3'-5' helicase</fullName>
        <ecNumber evidence="9">5.6.2.4</ecNumber>
    </recommendedName>
</protein>
<keyword evidence="7" id="KW-0413">Isomerase</keyword>
<dbReference type="InterPro" id="IPR014016">
    <property type="entry name" value="UvrD-like_ATP-bd"/>
</dbReference>
<dbReference type="CDD" id="cd18807">
    <property type="entry name" value="SF1_C_UvrD"/>
    <property type="match status" value="1"/>
</dbReference>
<evidence type="ECO:0000256" key="11">
    <source>
        <dbReference type="PROSITE-ProRule" id="PRU00560"/>
    </source>
</evidence>
<dbReference type="OrthoDB" id="5240387at2"/>
<sequence length="725" mass="81860">MPTAVEELLEQLNPEQREAVEHGEGPLLVLAGAGSGKTRVLVHRIAHLLATGRARPHEILAITFTNKAAEELRERVAGLVGEERTRPMWVMTFHAACVRILRAHAERLGLTRNFTIYDEQDSLRLVRSCAEEAGLDPRRLPPRALRRRISDAKSRLLRPAELRADPGAFGDEHGVAAYELYERRLRAANALDFDDLLVRCVELFERHPEVLARYRKQFRWVLVDEYQDTNHAQYRWLRLLVAEHRNVCVVGDDDQSIYRFRGADVRNILDFERDFPDAKVVKLERNYRSTETILEAANAVIANNPERKPKRLRSELGGGDPVRVVECDDEQEEARFLVTEVERLLDEGESLAQIAVFYRTHAHARTLEDVLVRRGIRYRVLGGPRFYERAEVKDALAYLSAVVNPADEVSFRRIVNSPARGVGERTQARVLAHANTLGVPVFELLRDPAAIPGVNARARRGLERCGELLEELRALRDAGEGVGEVLLAALERSGYLEELRNEGTPEADARLENLEELVASAREFERRAEDPSIERFLEEVALFSEQDRLLAGEGALTLMTLHNAKGLEFDVVFIIGLEEGVFPHQRAIDAGEVDEERRLCYVGITRARRRLYLTYTRSRALFGDREWAPPSRFLGELPSHCCEFVGATAPARLADQPLFAAATAHSRERAANGAPPLAVGDDVEHAQFGPGVVLSVERDGTILVRFARDRSERRLMTEFAPLRRL</sequence>
<comment type="catalytic activity">
    <reaction evidence="10">
        <text>ATP + H2O = ADP + phosphate + H(+)</text>
        <dbReference type="Rhea" id="RHEA:13065"/>
        <dbReference type="ChEBI" id="CHEBI:15377"/>
        <dbReference type="ChEBI" id="CHEBI:15378"/>
        <dbReference type="ChEBI" id="CHEBI:30616"/>
        <dbReference type="ChEBI" id="CHEBI:43474"/>
        <dbReference type="ChEBI" id="CHEBI:456216"/>
        <dbReference type="EC" id="5.6.2.4"/>
    </reaction>
</comment>
<evidence type="ECO:0000256" key="9">
    <source>
        <dbReference type="ARBA" id="ARBA00034808"/>
    </source>
</evidence>
<dbReference type="PROSITE" id="PS51198">
    <property type="entry name" value="UVRD_HELICASE_ATP_BIND"/>
    <property type="match status" value="1"/>
</dbReference>
<keyword evidence="5 11" id="KW-0067">ATP-binding</keyword>
<dbReference type="GO" id="GO:0005829">
    <property type="term" value="C:cytosol"/>
    <property type="evidence" value="ECO:0007669"/>
    <property type="project" value="TreeGrafter"/>
</dbReference>
<dbReference type="EMBL" id="FNWJ01000002">
    <property type="protein sequence ID" value="SEH14950.1"/>
    <property type="molecule type" value="Genomic_DNA"/>
</dbReference>
<dbReference type="CDD" id="cd17932">
    <property type="entry name" value="DEXQc_UvrD"/>
    <property type="match status" value="1"/>
</dbReference>
<organism evidence="14 15">
    <name type="scientific">Thermoleophilum album</name>
    <dbReference type="NCBI Taxonomy" id="29539"/>
    <lineage>
        <taxon>Bacteria</taxon>
        <taxon>Bacillati</taxon>
        <taxon>Actinomycetota</taxon>
        <taxon>Thermoleophilia</taxon>
        <taxon>Thermoleophilales</taxon>
        <taxon>Thermoleophilaceae</taxon>
        <taxon>Thermoleophilum</taxon>
    </lineage>
</organism>
<comment type="catalytic activity">
    <reaction evidence="8">
        <text>Couples ATP hydrolysis with the unwinding of duplex DNA by translocating in the 3'-5' direction.</text>
        <dbReference type="EC" id="5.6.2.4"/>
    </reaction>
</comment>
<evidence type="ECO:0000256" key="1">
    <source>
        <dbReference type="ARBA" id="ARBA00009922"/>
    </source>
</evidence>
<keyword evidence="15" id="KW-1185">Reference proteome</keyword>
<evidence type="ECO:0000256" key="4">
    <source>
        <dbReference type="ARBA" id="ARBA00022806"/>
    </source>
</evidence>
<dbReference type="STRING" id="29539.SAMN02745716_1792"/>
<proteinExistence type="inferred from homology"/>
<reference evidence="15" key="1">
    <citation type="submission" date="2016-10" db="EMBL/GenBank/DDBJ databases">
        <authorList>
            <person name="Varghese N."/>
            <person name="Submissions S."/>
        </authorList>
    </citation>
    <scope>NUCLEOTIDE SEQUENCE [LARGE SCALE GENOMIC DNA]</scope>
    <source>
        <strain evidence="15">ATCC 35263</strain>
    </source>
</reference>
<feature type="domain" description="UvrD-like helicase ATP-binding" evidence="12">
    <location>
        <begin position="10"/>
        <end position="290"/>
    </location>
</feature>
<dbReference type="GO" id="GO:0033202">
    <property type="term" value="C:DNA helicase complex"/>
    <property type="evidence" value="ECO:0007669"/>
    <property type="project" value="TreeGrafter"/>
</dbReference>
<dbReference type="PROSITE" id="PS51217">
    <property type="entry name" value="UVRD_HELICASE_CTER"/>
    <property type="match status" value="1"/>
</dbReference>
<keyword evidence="4 11" id="KW-0347">Helicase</keyword>
<dbReference type="InterPro" id="IPR027417">
    <property type="entry name" value="P-loop_NTPase"/>
</dbReference>
<feature type="domain" description="UvrD-like helicase C-terminal" evidence="13">
    <location>
        <begin position="291"/>
        <end position="566"/>
    </location>
</feature>
<keyword evidence="2 11" id="KW-0547">Nucleotide-binding</keyword>
<dbReference type="GO" id="GO:0003677">
    <property type="term" value="F:DNA binding"/>
    <property type="evidence" value="ECO:0007669"/>
    <property type="project" value="UniProtKB-KW"/>
</dbReference>
<dbReference type="GO" id="GO:0043138">
    <property type="term" value="F:3'-5' DNA helicase activity"/>
    <property type="evidence" value="ECO:0007669"/>
    <property type="project" value="UniProtKB-EC"/>
</dbReference>
<evidence type="ECO:0000256" key="3">
    <source>
        <dbReference type="ARBA" id="ARBA00022801"/>
    </source>
</evidence>
<evidence type="ECO:0000256" key="8">
    <source>
        <dbReference type="ARBA" id="ARBA00034617"/>
    </source>
</evidence>
<evidence type="ECO:0000256" key="10">
    <source>
        <dbReference type="ARBA" id="ARBA00048988"/>
    </source>
</evidence>
<dbReference type="Gene3D" id="1.10.486.10">
    <property type="entry name" value="PCRA, domain 4"/>
    <property type="match status" value="1"/>
</dbReference>
<dbReference type="InterPro" id="IPR000212">
    <property type="entry name" value="DNA_helicase_UvrD/REP"/>
</dbReference>
<dbReference type="GO" id="GO:0005524">
    <property type="term" value="F:ATP binding"/>
    <property type="evidence" value="ECO:0007669"/>
    <property type="project" value="UniProtKB-UniRule"/>
</dbReference>
<feature type="binding site" evidence="11">
    <location>
        <begin position="31"/>
        <end position="38"/>
    </location>
    <ligand>
        <name>ATP</name>
        <dbReference type="ChEBI" id="CHEBI:30616"/>
    </ligand>
</feature>
<dbReference type="Gene3D" id="3.40.50.300">
    <property type="entry name" value="P-loop containing nucleotide triphosphate hydrolases"/>
    <property type="match status" value="2"/>
</dbReference>
<evidence type="ECO:0000259" key="12">
    <source>
        <dbReference type="PROSITE" id="PS51198"/>
    </source>
</evidence>
<dbReference type="RefSeq" id="WP_093118967.1">
    <property type="nucleotide sequence ID" value="NZ_FNWJ01000002.1"/>
</dbReference>
<dbReference type="FunFam" id="1.10.486.10:FF:000003">
    <property type="entry name" value="ATP-dependent DNA helicase"/>
    <property type="match status" value="1"/>
</dbReference>
<dbReference type="SUPFAM" id="SSF52540">
    <property type="entry name" value="P-loop containing nucleoside triphosphate hydrolases"/>
    <property type="match status" value="1"/>
</dbReference>
<keyword evidence="6" id="KW-0238">DNA-binding</keyword>
<evidence type="ECO:0000259" key="13">
    <source>
        <dbReference type="PROSITE" id="PS51217"/>
    </source>
</evidence>
<gene>
    <name evidence="14" type="ORF">SAMN02745716_1792</name>
</gene>
<dbReference type="PANTHER" id="PTHR11070:SF2">
    <property type="entry name" value="ATP-DEPENDENT DNA HELICASE SRS2"/>
    <property type="match status" value="1"/>
</dbReference>
<dbReference type="InterPro" id="IPR013986">
    <property type="entry name" value="DExx_box_DNA_helicase_dom_sf"/>
</dbReference>
<name>A0A1H6FXE3_THEAL</name>
<dbReference type="InterPro" id="IPR014017">
    <property type="entry name" value="DNA_helicase_UvrD-like_C"/>
</dbReference>
<dbReference type="Gene3D" id="1.10.10.160">
    <property type="match status" value="1"/>
</dbReference>
<dbReference type="Pfam" id="PF00580">
    <property type="entry name" value="UvrD-helicase"/>
    <property type="match status" value="1"/>
</dbReference>
<evidence type="ECO:0000313" key="15">
    <source>
        <dbReference type="Proteomes" id="UP000222056"/>
    </source>
</evidence>
<dbReference type="EC" id="5.6.2.4" evidence="9"/>
<evidence type="ECO:0000256" key="5">
    <source>
        <dbReference type="ARBA" id="ARBA00022840"/>
    </source>
</evidence>
<evidence type="ECO:0000313" key="14">
    <source>
        <dbReference type="EMBL" id="SEH14950.1"/>
    </source>
</evidence>
<evidence type="ECO:0000256" key="7">
    <source>
        <dbReference type="ARBA" id="ARBA00023235"/>
    </source>
</evidence>
<dbReference type="AlphaFoldDB" id="A0A1H6FXE3"/>
<accession>A0A1H6FXE3</accession>
<evidence type="ECO:0000256" key="2">
    <source>
        <dbReference type="ARBA" id="ARBA00022741"/>
    </source>
</evidence>
<keyword evidence="3 11" id="KW-0378">Hydrolase</keyword>
<dbReference type="Pfam" id="PF13361">
    <property type="entry name" value="UvrD_C"/>
    <property type="match status" value="1"/>
</dbReference>
<dbReference type="GO" id="GO:0016887">
    <property type="term" value="F:ATP hydrolysis activity"/>
    <property type="evidence" value="ECO:0007669"/>
    <property type="project" value="RHEA"/>
</dbReference>
<evidence type="ECO:0000256" key="6">
    <source>
        <dbReference type="ARBA" id="ARBA00023125"/>
    </source>
</evidence>
<dbReference type="Proteomes" id="UP000222056">
    <property type="component" value="Unassembled WGS sequence"/>
</dbReference>
<dbReference type="GO" id="GO:0000725">
    <property type="term" value="P:recombinational repair"/>
    <property type="evidence" value="ECO:0007669"/>
    <property type="project" value="TreeGrafter"/>
</dbReference>